<proteinExistence type="predicted"/>
<name>A0A2J6SX45_9HELO</name>
<dbReference type="EMBL" id="KZ613856">
    <property type="protein sequence ID" value="PMD55344.1"/>
    <property type="molecule type" value="Genomic_DNA"/>
</dbReference>
<protein>
    <submittedName>
        <fullName evidence="1">Uncharacterized protein</fullName>
    </submittedName>
</protein>
<dbReference type="OrthoDB" id="3556900at2759"/>
<evidence type="ECO:0000313" key="2">
    <source>
        <dbReference type="Proteomes" id="UP000235371"/>
    </source>
</evidence>
<evidence type="ECO:0000313" key="1">
    <source>
        <dbReference type="EMBL" id="PMD55344.1"/>
    </source>
</evidence>
<dbReference type="Proteomes" id="UP000235371">
    <property type="component" value="Unassembled WGS sequence"/>
</dbReference>
<dbReference type="InParanoid" id="A0A2J6SX45"/>
<dbReference type="GeneID" id="36591790"/>
<keyword evidence="2" id="KW-1185">Reference proteome</keyword>
<organism evidence="1 2">
    <name type="scientific">Hyaloscypha bicolor E</name>
    <dbReference type="NCBI Taxonomy" id="1095630"/>
    <lineage>
        <taxon>Eukaryota</taxon>
        <taxon>Fungi</taxon>
        <taxon>Dikarya</taxon>
        <taxon>Ascomycota</taxon>
        <taxon>Pezizomycotina</taxon>
        <taxon>Leotiomycetes</taxon>
        <taxon>Helotiales</taxon>
        <taxon>Hyaloscyphaceae</taxon>
        <taxon>Hyaloscypha</taxon>
        <taxon>Hyaloscypha bicolor</taxon>
    </lineage>
</organism>
<sequence>MSRPEDIGVVRRTFTQLFRDAYLEKSHNRIIPFAENNTAQSDLYLIIDLTDSNNTSPQDISKKLILTLLQCAARLYEGDVDAKEEAKNLIKCKEFRTILSVGIQDKLSQDLYEQSIASIRDEGPTAENSINASLLSAKRNNAARQVGSKTTIIENIASLCYSKLNTLQNSCESARIDESFMFGNFTTLVGALSFVEMYWLVIILPSLFQWPDETSGDAKASDHKLVARYGISLPNSVIACPLGEADPAGCGDDRISNHGSVSSLSLSPNFDLSFLDDDDEDDAAEIFRLSPEPWNNSSTNKLPLFHGTGLVSKEFHGDSDLALASPLVNSSKVTFRYEESEQQSAIYPSIDAQIDGELLRLFGNIKLQVGGTYSIHQRLSHLLEDPVLIQGWLKTLQESTIERCNFATTPTLISVFKNVIVAGDRNGGHKEDQILSTILEESEERAEPEGRSKERENEANQVGLKTVDLSFIELPCVLEKQKLREVRYRLNTIQVLGWDEFWKRAKEGNSILADVFATILWIAEAVEAVCKSPNLTSFQLISIQLDPISVELALWFSRGDRSAEAILRIRDQLLSVLRRVGVTETEFLSVVNNFATGFGNVKNKETLCRMVHWLGEKGEYRTLLAGFVPAGISGKDKRGNSKFA</sequence>
<gene>
    <name evidence="1" type="ORF">K444DRAFT_634178</name>
</gene>
<reference evidence="1 2" key="1">
    <citation type="submission" date="2016-04" db="EMBL/GenBank/DDBJ databases">
        <title>A degradative enzymes factory behind the ericoid mycorrhizal symbiosis.</title>
        <authorList>
            <consortium name="DOE Joint Genome Institute"/>
            <person name="Martino E."/>
            <person name="Morin E."/>
            <person name="Grelet G."/>
            <person name="Kuo A."/>
            <person name="Kohler A."/>
            <person name="Daghino S."/>
            <person name="Barry K."/>
            <person name="Choi C."/>
            <person name="Cichocki N."/>
            <person name="Clum A."/>
            <person name="Copeland A."/>
            <person name="Hainaut M."/>
            <person name="Haridas S."/>
            <person name="Labutti K."/>
            <person name="Lindquist E."/>
            <person name="Lipzen A."/>
            <person name="Khouja H.-R."/>
            <person name="Murat C."/>
            <person name="Ohm R."/>
            <person name="Olson A."/>
            <person name="Spatafora J."/>
            <person name="Veneault-Fourrey C."/>
            <person name="Henrissat B."/>
            <person name="Grigoriev I."/>
            <person name="Martin F."/>
            <person name="Perotto S."/>
        </authorList>
    </citation>
    <scope>NUCLEOTIDE SEQUENCE [LARGE SCALE GENOMIC DNA]</scope>
    <source>
        <strain evidence="1 2">E</strain>
    </source>
</reference>
<dbReference type="AlphaFoldDB" id="A0A2J6SX45"/>
<dbReference type="RefSeq" id="XP_024732248.1">
    <property type="nucleotide sequence ID" value="XM_024883713.1"/>
</dbReference>
<accession>A0A2J6SX45</accession>